<gene>
    <name evidence="3" type="ORF">AALO_G00152680</name>
</gene>
<evidence type="ECO:0000256" key="1">
    <source>
        <dbReference type="SAM" id="MobiDB-lite"/>
    </source>
</evidence>
<reference evidence="3" key="1">
    <citation type="submission" date="2020-10" db="EMBL/GenBank/DDBJ databases">
        <title>Chromosome-scale genome assembly of the Allis shad, Alosa alosa.</title>
        <authorList>
            <person name="Margot Z."/>
            <person name="Christophe K."/>
            <person name="Cabau C."/>
            <person name="Louis A."/>
            <person name="Berthelot C."/>
            <person name="Parey E."/>
            <person name="Roest Crollius H."/>
            <person name="Montfort J."/>
            <person name="Robinson-Rechavi M."/>
            <person name="Bucao C."/>
            <person name="Bouchez O."/>
            <person name="Gislard M."/>
            <person name="Lluch J."/>
            <person name="Milhes M."/>
            <person name="Lampietro C."/>
            <person name="Lopez Roques C."/>
            <person name="Donnadieu C."/>
            <person name="Braasch I."/>
            <person name="Desvignes T."/>
            <person name="Postlethwait J."/>
            <person name="Bobe J."/>
            <person name="Guiguen Y."/>
        </authorList>
    </citation>
    <scope>NUCLEOTIDE SEQUENCE</scope>
    <source>
        <strain evidence="3">M-15738</strain>
        <tissue evidence="3">Blood</tissue>
    </source>
</reference>
<organism evidence="3 4">
    <name type="scientific">Alosa alosa</name>
    <name type="common">allis shad</name>
    <dbReference type="NCBI Taxonomy" id="278164"/>
    <lineage>
        <taxon>Eukaryota</taxon>
        <taxon>Metazoa</taxon>
        <taxon>Chordata</taxon>
        <taxon>Craniata</taxon>
        <taxon>Vertebrata</taxon>
        <taxon>Euteleostomi</taxon>
        <taxon>Actinopterygii</taxon>
        <taxon>Neopterygii</taxon>
        <taxon>Teleostei</taxon>
        <taxon>Clupei</taxon>
        <taxon>Clupeiformes</taxon>
        <taxon>Clupeoidei</taxon>
        <taxon>Clupeidae</taxon>
        <taxon>Alosa</taxon>
    </lineage>
</organism>
<protein>
    <recommendedName>
        <fullName evidence="2">Coiled-coil domain-containing protein</fullName>
    </recommendedName>
</protein>
<feature type="domain" description="Coiled-coil" evidence="2">
    <location>
        <begin position="137"/>
        <end position="309"/>
    </location>
</feature>
<evidence type="ECO:0000313" key="3">
    <source>
        <dbReference type="EMBL" id="KAG5273559.1"/>
    </source>
</evidence>
<dbReference type="InterPro" id="IPR025259">
    <property type="entry name" value="CCDC34/181"/>
</dbReference>
<dbReference type="Proteomes" id="UP000823561">
    <property type="component" value="Chromosome 11"/>
</dbReference>
<feature type="region of interest" description="Disordered" evidence="1">
    <location>
        <begin position="237"/>
        <end position="270"/>
    </location>
</feature>
<feature type="compositionally biased region" description="Pro residues" evidence="1">
    <location>
        <begin position="308"/>
        <end position="318"/>
    </location>
</feature>
<name>A0AAV6GEH0_9TELE</name>
<proteinExistence type="predicted"/>
<comment type="caution">
    <text evidence="3">The sequence shown here is derived from an EMBL/GenBank/DDBJ whole genome shotgun (WGS) entry which is preliminary data.</text>
</comment>
<feature type="compositionally biased region" description="Basic and acidic residues" evidence="1">
    <location>
        <begin position="237"/>
        <end position="269"/>
    </location>
</feature>
<accession>A0AAV6GEH0</accession>
<dbReference type="PANTHER" id="PTHR23247:SF2">
    <property type="entry name" value="COILED-COIL DOMAIN-CONTAINING PROTEIN 34"/>
    <property type="match status" value="1"/>
</dbReference>
<evidence type="ECO:0000313" key="4">
    <source>
        <dbReference type="Proteomes" id="UP000823561"/>
    </source>
</evidence>
<dbReference type="Pfam" id="PF13904">
    <property type="entry name" value="CCDC34"/>
    <property type="match status" value="1"/>
</dbReference>
<dbReference type="EMBL" id="JADWDJ010000011">
    <property type="protein sequence ID" value="KAG5273559.1"/>
    <property type="molecule type" value="Genomic_DNA"/>
</dbReference>
<feature type="region of interest" description="Disordered" evidence="1">
    <location>
        <begin position="199"/>
        <end position="220"/>
    </location>
</feature>
<evidence type="ECO:0000259" key="2">
    <source>
        <dbReference type="Pfam" id="PF13904"/>
    </source>
</evidence>
<dbReference type="PANTHER" id="PTHR23247">
    <property type="entry name" value="NY-REN-41 ANTIGEN L15 -RELATED"/>
    <property type="match status" value="1"/>
</dbReference>
<sequence>MITSTGRQEATTLLGCCTKVQSVLVWLIMSVFLPTTSKSLTSTPLKSKDKGIYRSKSVEYDSTDDSTYSLLSPIYHDSFEGSDDDPEVEQLQKRLNSLAASTEDIRHPSPQRNGKLHIQRKVAEVKLEKSSVSLHNLSAWEQWLVTKAKEERLKLEQKALEERTLKEKKEQTEKEKRRKRIQTENKIQDWLKMKREMEKHEKECKERQKQEEVEREKQKRREFELKAQEKYKEWLLKKKEEENERKQREQEEAALKEVEEKERRRRAEDTFQEWLRAQNRNRVKCNTPSPQGYDNLNYPAPSFYNPIPWKPIPVPPPEKAPRKRTQRGKPLGPPRHQSSSPCLTFRYKDTLSFASKRR</sequence>
<dbReference type="InterPro" id="IPR045323">
    <property type="entry name" value="CCDC34"/>
</dbReference>
<dbReference type="AlphaFoldDB" id="A0AAV6GEH0"/>
<feature type="region of interest" description="Disordered" evidence="1">
    <location>
        <begin position="282"/>
        <end position="344"/>
    </location>
</feature>
<keyword evidence="4" id="KW-1185">Reference proteome</keyword>
<feature type="compositionally biased region" description="Polar residues" evidence="1">
    <location>
        <begin position="282"/>
        <end position="294"/>
    </location>
</feature>